<dbReference type="Pfam" id="PF00905">
    <property type="entry name" value="Transpeptidase"/>
    <property type="match status" value="1"/>
</dbReference>
<evidence type="ECO:0000256" key="1">
    <source>
        <dbReference type="ARBA" id="ARBA00004370"/>
    </source>
</evidence>
<dbReference type="EMBL" id="CP091511">
    <property type="protein sequence ID" value="UOO88104.1"/>
    <property type="molecule type" value="Genomic_DNA"/>
</dbReference>
<evidence type="ECO:0000256" key="5">
    <source>
        <dbReference type="ARBA" id="ARBA00022645"/>
    </source>
</evidence>
<gene>
    <name evidence="16" type="primary">ftsI</name>
    <name evidence="18" type="ORF">LVJ82_11455</name>
</gene>
<keyword evidence="15 16" id="KW-0961">Cell wall biogenesis/degradation</keyword>
<dbReference type="PROSITE" id="PS50943">
    <property type="entry name" value="HTH_CROC1"/>
    <property type="match status" value="1"/>
</dbReference>
<keyword evidence="8 16" id="KW-0378">Hydrolase</keyword>
<evidence type="ECO:0000256" key="13">
    <source>
        <dbReference type="ARBA" id="ARBA00023210"/>
    </source>
</evidence>
<dbReference type="InterPro" id="IPR005311">
    <property type="entry name" value="PBP_dimer"/>
</dbReference>
<dbReference type="InterPro" id="IPR050515">
    <property type="entry name" value="Beta-lactam/transpept"/>
</dbReference>
<dbReference type="PANTHER" id="PTHR30627">
    <property type="entry name" value="PEPTIDOGLYCAN D,D-TRANSPEPTIDASE"/>
    <property type="match status" value="1"/>
</dbReference>
<dbReference type="Gene3D" id="3.30.450.330">
    <property type="match status" value="1"/>
</dbReference>
<keyword evidence="3 16" id="KW-0997">Cell inner membrane</keyword>
<evidence type="ECO:0000256" key="6">
    <source>
        <dbReference type="ARBA" id="ARBA00022670"/>
    </source>
</evidence>
<evidence type="ECO:0000256" key="9">
    <source>
        <dbReference type="ARBA" id="ARBA00022960"/>
    </source>
</evidence>
<dbReference type="Gene3D" id="3.40.710.10">
    <property type="entry name" value="DD-peptidase/beta-lactamase superfamily"/>
    <property type="match status" value="1"/>
</dbReference>
<evidence type="ECO:0000256" key="14">
    <source>
        <dbReference type="ARBA" id="ARBA00023306"/>
    </source>
</evidence>
<reference evidence="18 19" key="1">
    <citation type="journal article" date="2022" name="Res Sq">
        <title>Evolution of multicellular longitudinally dividing oral cavity symbionts (Neisseriaceae).</title>
        <authorList>
            <person name="Nyongesa S."/>
            <person name="Weber P."/>
            <person name="Bernet E."/>
            <person name="Pullido F."/>
            <person name="Nieckarz M."/>
            <person name="Delaby M."/>
            <person name="Nieves C."/>
            <person name="Viehboeck T."/>
            <person name="Krause N."/>
            <person name="Rivera-Millot A."/>
            <person name="Nakamura A."/>
            <person name="Vischer N."/>
            <person name="VanNieuwenhze M."/>
            <person name="Brun Y."/>
            <person name="Cava F."/>
            <person name="Bulgheresi S."/>
            <person name="Veyrier F."/>
        </authorList>
    </citation>
    <scope>NUCLEOTIDE SEQUENCE [LARGE SCALE GENOMIC DNA]</scope>
    <source>
        <strain evidence="18 19">SN4</strain>
    </source>
</reference>
<dbReference type="InterPro" id="IPR012338">
    <property type="entry name" value="Beta-lactam/transpept-like"/>
</dbReference>
<comment type="similarity">
    <text evidence="16">Belongs to the transpeptidase family. FtsI subfamily.</text>
</comment>
<keyword evidence="2 16" id="KW-1003">Cell membrane</keyword>
<comment type="pathway">
    <text evidence="16">Cell wall biogenesis; peptidoglycan biosynthesis.</text>
</comment>
<dbReference type="Pfam" id="PF03717">
    <property type="entry name" value="PBP_dimer"/>
    <property type="match status" value="1"/>
</dbReference>
<dbReference type="InterPro" id="IPR001460">
    <property type="entry name" value="PCN-bd_Tpept"/>
</dbReference>
<keyword evidence="10 16" id="KW-0573">Peptidoglycan synthesis</keyword>
<dbReference type="HAMAP" id="MF_02080">
    <property type="entry name" value="FtsI_transpept"/>
    <property type="match status" value="1"/>
</dbReference>
<evidence type="ECO:0000256" key="16">
    <source>
        <dbReference type="HAMAP-Rule" id="MF_02080"/>
    </source>
</evidence>
<keyword evidence="12 16" id="KW-0472">Membrane</keyword>
<sequence length="585" mass="63606">MLIKNEYKPEMVGVKAKKAKKVQSTNGRLFVVLGVLGLAFVAACAKGIYMQTQQQSFLQNQSNQRVVRNLPLPASRGTITDRNGSVLALSVPTRYVSADPSKLDHLPSPEQLQQLSTLLDVPVAELVSKLSDKKRQFVYLKRQLPLDQAEKVTALKIKGLHLVEDSKRYYPMGASFAHVLGFVNIDDKGQEGLEMTLNKSLSGVNGIETVMVDKYGTIFSGVDSEENRPAQNGQDLHLSLDQRIQAMAHDSLLKALDFHKAKAGSAVVLDAKTGEILALVNAPTFDPNNPADAKPEQRRNRAVIDMVEPGSTMKPFPISLALDQGKVTRNTVFNTMPYKIGPKTIKDTHDYPSLSVQGVIQKSSNVGSSKMSAMFKPKEMYDFYSKVGYGRKLETGFPGESVGKLRPWDKWYPVDQATMSYGYGIQVSVLQLARAYTMFTNNGAILPVTFRKLDHAPQGEQLIKPETAKAMREMMVSVTEQGGTGVRGAVDGYDVAAKSGTAQKYTPGVGYTSNKHIALFAGFAPAQNPRVVVVVSIDEPSANGYYGGLVAGPAFQEIMAGSLNVLGVAPTRPMHVAAAKPTQQP</sequence>
<dbReference type="InterPro" id="IPR036138">
    <property type="entry name" value="PBP_dimer_sf"/>
</dbReference>
<dbReference type="PANTHER" id="PTHR30627:SF1">
    <property type="entry name" value="PEPTIDOGLYCAN D,D-TRANSPEPTIDASE FTSI"/>
    <property type="match status" value="1"/>
</dbReference>
<dbReference type="EC" id="3.4.16.4" evidence="16"/>
<evidence type="ECO:0000256" key="8">
    <source>
        <dbReference type="ARBA" id="ARBA00022801"/>
    </source>
</evidence>
<dbReference type="Gene3D" id="3.90.1310.10">
    <property type="entry name" value="Penicillin-binding protein 2a (Domain 2)"/>
    <property type="match status" value="1"/>
</dbReference>
<evidence type="ECO:0000313" key="19">
    <source>
        <dbReference type="Proteomes" id="UP000832011"/>
    </source>
</evidence>
<evidence type="ECO:0000256" key="2">
    <source>
        <dbReference type="ARBA" id="ARBA00022475"/>
    </source>
</evidence>
<evidence type="ECO:0000256" key="10">
    <source>
        <dbReference type="ARBA" id="ARBA00022984"/>
    </source>
</evidence>
<keyword evidence="11 16" id="KW-1133">Transmembrane helix</keyword>
<evidence type="ECO:0000256" key="4">
    <source>
        <dbReference type="ARBA" id="ARBA00022618"/>
    </source>
</evidence>
<comment type="catalytic activity">
    <reaction evidence="16">
        <text>Preferential cleavage: (Ac)2-L-Lys-D-Ala-|-D-Ala. Also transpeptidation of peptidyl-alanyl moieties that are N-acyl substituents of D-alanine.</text>
        <dbReference type="EC" id="3.4.16.4"/>
    </reaction>
</comment>
<keyword evidence="14 16" id="KW-0131">Cell cycle</keyword>
<dbReference type="SUPFAM" id="SSF56601">
    <property type="entry name" value="beta-lactamase/transpeptidase-like"/>
    <property type="match status" value="1"/>
</dbReference>
<feature type="active site" description="Acyl-ester intermediate" evidence="16">
    <location>
        <position position="311"/>
    </location>
</feature>
<evidence type="ECO:0000256" key="3">
    <source>
        <dbReference type="ARBA" id="ARBA00022519"/>
    </source>
</evidence>
<keyword evidence="7 16" id="KW-0812">Transmembrane</keyword>
<accession>A0ABY4DX55</accession>
<dbReference type="SUPFAM" id="SSF56519">
    <property type="entry name" value="Penicillin binding protein dimerisation domain"/>
    <property type="match status" value="1"/>
</dbReference>
<feature type="domain" description="HTH cro/C1-type" evidence="17">
    <location>
        <begin position="107"/>
        <end position="126"/>
    </location>
</feature>
<evidence type="ECO:0000259" key="17">
    <source>
        <dbReference type="PROSITE" id="PS50943"/>
    </source>
</evidence>
<protein>
    <recommendedName>
        <fullName evidence="16">Peptidoglycan D,D-transpeptidase FtsI</fullName>
        <ecNumber evidence="16">3.4.16.4</ecNumber>
    </recommendedName>
    <alternativeName>
        <fullName evidence="16">Penicillin-binding protein 3</fullName>
        <shortName evidence="16">PBP-3</shortName>
    </alternativeName>
</protein>
<evidence type="ECO:0000256" key="12">
    <source>
        <dbReference type="ARBA" id="ARBA00023136"/>
    </source>
</evidence>
<evidence type="ECO:0000256" key="11">
    <source>
        <dbReference type="ARBA" id="ARBA00022989"/>
    </source>
</evidence>
<comment type="subcellular location">
    <subcellularLocation>
        <location evidence="1">Membrane</location>
    </subcellularLocation>
</comment>
<evidence type="ECO:0000256" key="7">
    <source>
        <dbReference type="ARBA" id="ARBA00022692"/>
    </source>
</evidence>
<name>A0ABY4DX55_9NEIS</name>
<dbReference type="RefSeq" id="WP_058356461.1">
    <property type="nucleotide sequence ID" value="NZ_CABKVG010000009.1"/>
</dbReference>
<comment type="function">
    <text evidence="16">Catalyzes cross-linking of the peptidoglycan cell wall at the division septum.</text>
</comment>
<dbReference type="InterPro" id="IPR001387">
    <property type="entry name" value="Cro/C1-type_HTH"/>
</dbReference>
<keyword evidence="5 16" id="KW-0121">Carboxypeptidase</keyword>
<dbReference type="InterPro" id="IPR037532">
    <property type="entry name" value="FtsI_transpept"/>
</dbReference>
<keyword evidence="4 16" id="KW-0132">Cell division</keyword>
<keyword evidence="13 16" id="KW-0717">Septation</keyword>
<organism evidence="18 19">
    <name type="scientific">Vitreoscilla massiliensis</name>
    <dbReference type="NCBI Taxonomy" id="1689272"/>
    <lineage>
        <taxon>Bacteria</taxon>
        <taxon>Pseudomonadati</taxon>
        <taxon>Pseudomonadota</taxon>
        <taxon>Betaproteobacteria</taxon>
        <taxon>Neisseriales</taxon>
        <taxon>Neisseriaceae</taxon>
        <taxon>Vitreoscilla</taxon>
    </lineage>
</organism>
<keyword evidence="6 16" id="KW-0645">Protease</keyword>
<evidence type="ECO:0000256" key="15">
    <source>
        <dbReference type="ARBA" id="ARBA00023316"/>
    </source>
</evidence>
<proteinExistence type="inferred from homology"/>
<evidence type="ECO:0000313" key="18">
    <source>
        <dbReference type="EMBL" id="UOO88104.1"/>
    </source>
</evidence>
<keyword evidence="9 16" id="KW-0133">Cell shape</keyword>
<dbReference type="Proteomes" id="UP000832011">
    <property type="component" value="Chromosome"/>
</dbReference>
<keyword evidence="19" id="KW-1185">Reference proteome</keyword>